<keyword evidence="2" id="KW-0862">Zinc</keyword>
<feature type="region of interest" description="Disordered" evidence="4">
    <location>
        <begin position="140"/>
        <end position="232"/>
    </location>
</feature>
<dbReference type="GO" id="GO:0051233">
    <property type="term" value="C:spindle midzone"/>
    <property type="evidence" value="ECO:0007669"/>
    <property type="project" value="TreeGrafter"/>
</dbReference>
<keyword evidence="1" id="KW-0479">Metal-binding</keyword>
<feature type="domain" description="Phorbol-ester/DAG-type" evidence="5">
    <location>
        <begin position="343"/>
        <end position="394"/>
    </location>
</feature>
<keyword evidence="8" id="KW-1185">Reference proteome</keyword>
<evidence type="ECO:0000313" key="8">
    <source>
        <dbReference type="Proteomes" id="UP001201812"/>
    </source>
</evidence>
<feature type="coiled-coil region" evidence="3">
    <location>
        <begin position="58"/>
        <end position="113"/>
    </location>
</feature>
<feature type="compositionally biased region" description="Polar residues" evidence="4">
    <location>
        <begin position="143"/>
        <end position="162"/>
    </location>
</feature>
<feature type="compositionally biased region" description="Polar residues" evidence="4">
    <location>
        <begin position="604"/>
        <end position="616"/>
    </location>
</feature>
<sequence length="662" mass="74454">MDKNRKIASDDSIKVITQWKELQAHYLALAMSQDEDILQMIDLLEKTRQNWSAAVKDCNCLKSVNASLERENKNLNSELHNTRDKHREAQAQISSLVTTNQSLANEIDQYKKRFDTVKAILKEDCAKYASIDKLKQLPFFNEPKQTQKSRGSPPSSRASIANTDDIDYDKTGDSFHEMLVEEPKATPKYGKANPRRSHRLKQSNDRKQPSKRSASQPRAAERSNINLSDAMIAEEDEDLYERENLRPAPPKRSKENGYAITATTVLKIDPHGVRPTKADVAVYRKASLNRSVSESNVFEEKPVTNPQSAGRSALAPRNGYDMRSPMSGFGNFWTHCRPIAECEHNFVPCREFFTGACGVCLKSWGMNLGMKSLKCQECKLYVHDRCKTNAPIPCIPFVSTPQRQRQARPRLADYCPNSRPQIPGIIIRCVVALEKGFLNKEGLYRIAGSESEVSKLFEAFSSRYIPNLNNRDPEVITSCIKKFLGELREALIPTSSYKEFIRAAESENREELTVLVNGLPIPHRDTLAFLCAHLQKVASNASINRMPLENLATVLGPTIVGPTKTDEAAEVHRQINTLIQLLKLDTEFWTNIITSPIGSVMGTPMSSSRTPLASSKRNPRPREFDADKSVLGPVTKSPPQGGFLIQPMSRRTPGKQFFEQLY</sequence>
<dbReference type="AlphaFoldDB" id="A0AAD4N551"/>
<evidence type="ECO:0000256" key="4">
    <source>
        <dbReference type="SAM" id="MobiDB-lite"/>
    </source>
</evidence>
<feature type="region of interest" description="Disordered" evidence="4">
    <location>
        <begin position="297"/>
        <end position="317"/>
    </location>
</feature>
<dbReference type="GO" id="GO:0030496">
    <property type="term" value="C:midbody"/>
    <property type="evidence" value="ECO:0007669"/>
    <property type="project" value="TreeGrafter"/>
</dbReference>
<dbReference type="InterPro" id="IPR008936">
    <property type="entry name" value="Rho_GTPase_activation_prot"/>
</dbReference>
<dbReference type="GO" id="GO:0032154">
    <property type="term" value="C:cleavage furrow"/>
    <property type="evidence" value="ECO:0007669"/>
    <property type="project" value="TreeGrafter"/>
</dbReference>
<dbReference type="GO" id="GO:0005096">
    <property type="term" value="F:GTPase activator activity"/>
    <property type="evidence" value="ECO:0007669"/>
    <property type="project" value="TreeGrafter"/>
</dbReference>
<feature type="compositionally biased region" description="Basic and acidic residues" evidence="4">
    <location>
        <begin position="168"/>
        <end position="185"/>
    </location>
</feature>
<dbReference type="EMBL" id="JAKKPZ010000014">
    <property type="protein sequence ID" value="KAI1713985.1"/>
    <property type="molecule type" value="Genomic_DNA"/>
</dbReference>
<feature type="domain" description="Rho-GAP" evidence="6">
    <location>
        <begin position="409"/>
        <end position="593"/>
    </location>
</feature>
<dbReference type="SMART" id="SM00324">
    <property type="entry name" value="RhoGAP"/>
    <property type="match status" value="1"/>
</dbReference>
<dbReference type="GO" id="GO:0046872">
    <property type="term" value="F:metal ion binding"/>
    <property type="evidence" value="ECO:0007669"/>
    <property type="project" value="UniProtKB-KW"/>
</dbReference>
<comment type="caution">
    <text evidence="7">The sequence shown here is derived from an EMBL/GenBank/DDBJ whole genome shotgun (WGS) entry which is preliminary data.</text>
</comment>
<dbReference type="GO" id="GO:0051256">
    <property type="term" value="P:mitotic spindle midzone assembly"/>
    <property type="evidence" value="ECO:0007669"/>
    <property type="project" value="TreeGrafter"/>
</dbReference>
<dbReference type="SMART" id="SM00109">
    <property type="entry name" value="C1"/>
    <property type="match status" value="1"/>
</dbReference>
<feature type="region of interest" description="Disordered" evidence="4">
    <location>
        <begin position="600"/>
        <end position="649"/>
    </location>
</feature>
<organism evidence="7 8">
    <name type="scientific">Ditylenchus destructor</name>
    <dbReference type="NCBI Taxonomy" id="166010"/>
    <lineage>
        <taxon>Eukaryota</taxon>
        <taxon>Metazoa</taxon>
        <taxon>Ecdysozoa</taxon>
        <taxon>Nematoda</taxon>
        <taxon>Chromadorea</taxon>
        <taxon>Rhabditida</taxon>
        <taxon>Tylenchina</taxon>
        <taxon>Tylenchomorpha</taxon>
        <taxon>Sphaerularioidea</taxon>
        <taxon>Anguinidae</taxon>
        <taxon>Anguininae</taxon>
        <taxon>Ditylenchus</taxon>
    </lineage>
</organism>
<dbReference type="PROSITE" id="PS50081">
    <property type="entry name" value="ZF_DAG_PE_2"/>
    <property type="match status" value="1"/>
</dbReference>
<dbReference type="InterPro" id="IPR000198">
    <property type="entry name" value="RhoGAP_dom"/>
</dbReference>
<dbReference type="Pfam" id="PF00620">
    <property type="entry name" value="RhoGAP"/>
    <property type="match status" value="1"/>
</dbReference>
<evidence type="ECO:0000256" key="3">
    <source>
        <dbReference type="SAM" id="Coils"/>
    </source>
</evidence>
<dbReference type="GO" id="GO:0005634">
    <property type="term" value="C:nucleus"/>
    <property type="evidence" value="ECO:0007669"/>
    <property type="project" value="TreeGrafter"/>
</dbReference>
<dbReference type="Gene3D" id="1.10.555.10">
    <property type="entry name" value="Rho GTPase activation protein"/>
    <property type="match status" value="1"/>
</dbReference>
<dbReference type="Pfam" id="PF00130">
    <property type="entry name" value="C1_1"/>
    <property type="match status" value="1"/>
</dbReference>
<evidence type="ECO:0000256" key="2">
    <source>
        <dbReference type="ARBA" id="ARBA00022833"/>
    </source>
</evidence>
<dbReference type="CDD" id="cd20821">
    <property type="entry name" value="C1_MgcRacGAP"/>
    <property type="match status" value="1"/>
</dbReference>
<dbReference type="Gene3D" id="3.30.60.20">
    <property type="match status" value="1"/>
</dbReference>
<dbReference type="PANTHER" id="PTHR46199:SF3">
    <property type="entry name" value="RAC GTPASE-ACTIVATING PROTEIN 1"/>
    <property type="match status" value="1"/>
</dbReference>
<dbReference type="GO" id="GO:0000281">
    <property type="term" value="P:mitotic cytokinesis"/>
    <property type="evidence" value="ECO:0007669"/>
    <property type="project" value="TreeGrafter"/>
</dbReference>
<protein>
    <submittedName>
        <fullName evidence="7">RhoGAP domain-containing protein</fullName>
    </submittedName>
</protein>
<keyword evidence="3" id="KW-0175">Coiled coil</keyword>
<accession>A0AAD4N551</accession>
<dbReference type="Proteomes" id="UP001201812">
    <property type="component" value="Unassembled WGS sequence"/>
</dbReference>
<name>A0AAD4N551_9BILA</name>
<dbReference type="SUPFAM" id="SSF48350">
    <property type="entry name" value="GTPase activation domain, GAP"/>
    <property type="match status" value="1"/>
</dbReference>
<reference evidence="7" key="1">
    <citation type="submission" date="2022-01" db="EMBL/GenBank/DDBJ databases">
        <title>Genome Sequence Resource for Two Populations of Ditylenchus destructor, the Migratory Endoparasitic Phytonematode.</title>
        <authorList>
            <person name="Zhang H."/>
            <person name="Lin R."/>
            <person name="Xie B."/>
        </authorList>
    </citation>
    <scope>NUCLEOTIDE SEQUENCE</scope>
    <source>
        <strain evidence="7">BazhouSP</strain>
    </source>
</reference>
<dbReference type="GO" id="GO:0007266">
    <property type="term" value="P:Rho protein signal transduction"/>
    <property type="evidence" value="ECO:0007669"/>
    <property type="project" value="TreeGrafter"/>
</dbReference>
<dbReference type="InterPro" id="IPR046349">
    <property type="entry name" value="C1-like_sf"/>
</dbReference>
<evidence type="ECO:0000313" key="7">
    <source>
        <dbReference type="EMBL" id="KAI1713985.1"/>
    </source>
</evidence>
<dbReference type="PROSITE" id="PS50238">
    <property type="entry name" value="RHOGAP"/>
    <property type="match status" value="1"/>
</dbReference>
<dbReference type="InterPro" id="IPR002219">
    <property type="entry name" value="PKC_DAG/PE"/>
</dbReference>
<dbReference type="GO" id="GO:0097149">
    <property type="term" value="C:centralspindlin complex"/>
    <property type="evidence" value="ECO:0007669"/>
    <property type="project" value="TreeGrafter"/>
</dbReference>
<evidence type="ECO:0000259" key="6">
    <source>
        <dbReference type="PROSITE" id="PS50238"/>
    </source>
</evidence>
<gene>
    <name evidence="7" type="ORF">DdX_08870</name>
</gene>
<evidence type="ECO:0000256" key="1">
    <source>
        <dbReference type="ARBA" id="ARBA00022723"/>
    </source>
</evidence>
<dbReference type="SUPFAM" id="SSF57889">
    <property type="entry name" value="Cysteine-rich domain"/>
    <property type="match status" value="1"/>
</dbReference>
<proteinExistence type="predicted"/>
<evidence type="ECO:0000259" key="5">
    <source>
        <dbReference type="PROSITE" id="PS50081"/>
    </source>
</evidence>
<dbReference type="PANTHER" id="PTHR46199">
    <property type="entry name" value="RAC GTPASE-ACTIVATING PROTEIN 1"/>
    <property type="match status" value="1"/>
</dbReference>